<sequence length="192" mass="21920">MARGGEDVSRLREELLMAQERIVQMENERLKQPSNRADQEDLQRVRLALYHRHMFQEPQDVQQGQYDNLGEADEINQPQMELLPEDEPHEEFQNLAPFLLDGEDDRLLDEDINEANPAAEQANQNPEGAGKDLNLDTLDDTVCVFCDSTLPPGAASSHYGSCPEYHRWSGTDSNDSFFYQPRRRIPFPSGST</sequence>
<accession>A0A2G8JQ30</accession>
<comment type="caution">
    <text evidence="2">The sequence shown here is derived from an EMBL/GenBank/DDBJ whole genome shotgun (WGS) entry which is preliminary data.</text>
</comment>
<evidence type="ECO:0000313" key="3">
    <source>
        <dbReference type="Proteomes" id="UP000230750"/>
    </source>
</evidence>
<feature type="compositionally biased region" description="Low complexity" evidence="1">
    <location>
        <begin position="114"/>
        <end position="127"/>
    </location>
</feature>
<keyword evidence="3" id="KW-1185">Reference proteome</keyword>
<protein>
    <submittedName>
        <fullName evidence="2">Uncharacterized protein</fullName>
    </submittedName>
</protein>
<name>A0A2G8JQ30_STIJA</name>
<dbReference type="EMBL" id="MRZV01001451">
    <property type="protein sequence ID" value="PIK37785.1"/>
    <property type="molecule type" value="Genomic_DNA"/>
</dbReference>
<evidence type="ECO:0000256" key="1">
    <source>
        <dbReference type="SAM" id="MobiDB-lite"/>
    </source>
</evidence>
<reference evidence="2 3" key="1">
    <citation type="journal article" date="2017" name="PLoS Biol.">
        <title>The sea cucumber genome provides insights into morphological evolution and visceral regeneration.</title>
        <authorList>
            <person name="Zhang X."/>
            <person name="Sun L."/>
            <person name="Yuan J."/>
            <person name="Sun Y."/>
            <person name="Gao Y."/>
            <person name="Zhang L."/>
            <person name="Li S."/>
            <person name="Dai H."/>
            <person name="Hamel J.F."/>
            <person name="Liu C."/>
            <person name="Yu Y."/>
            <person name="Liu S."/>
            <person name="Lin W."/>
            <person name="Guo K."/>
            <person name="Jin S."/>
            <person name="Xu P."/>
            <person name="Storey K.B."/>
            <person name="Huan P."/>
            <person name="Zhang T."/>
            <person name="Zhou Y."/>
            <person name="Zhang J."/>
            <person name="Lin C."/>
            <person name="Li X."/>
            <person name="Xing L."/>
            <person name="Huo D."/>
            <person name="Sun M."/>
            <person name="Wang L."/>
            <person name="Mercier A."/>
            <person name="Li F."/>
            <person name="Yang H."/>
            <person name="Xiang J."/>
        </authorList>
    </citation>
    <scope>NUCLEOTIDE SEQUENCE [LARGE SCALE GENOMIC DNA]</scope>
    <source>
        <strain evidence="2">Shaxun</strain>
        <tissue evidence="2">Muscle</tissue>
    </source>
</reference>
<organism evidence="2 3">
    <name type="scientific">Stichopus japonicus</name>
    <name type="common">Sea cucumber</name>
    <dbReference type="NCBI Taxonomy" id="307972"/>
    <lineage>
        <taxon>Eukaryota</taxon>
        <taxon>Metazoa</taxon>
        <taxon>Echinodermata</taxon>
        <taxon>Eleutherozoa</taxon>
        <taxon>Echinozoa</taxon>
        <taxon>Holothuroidea</taxon>
        <taxon>Aspidochirotacea</taxon>
        <taxon>Aspidochirotida</taxon>
        <taxon>Stichopodidae</taxon>
        <taxon>Apostichopus</taxon>
    </lineage>
</organism>
<dbReference type="Proteomes" id="UP000230750">
    <property type="component" value="Unassembled WGS sequence"/>
</dbReference>
<evidence type="ECO:0000313" key="2">
    <source>
        <dbReference type="EMBL" id="PIK37785.1"/>
    </source>
</evidence>
<proteinExistence type="predicted"/>
<feature type="region of interest" description="Disordered" evidence="1">
    <location>
        <begin position="112"/>
        <end position="131"/>
    </location>
</feature>
<dbReference type="AlphaFoldDB" id="A0A2G8JQ30"/>
<gene>
    <name evidence="2" type="ORF">BSL78_25383</name>
</gene>